<evidence type="ECO:0000313" key="3">
    <source>
        <dbReference type="EMBL" id="MEJ4100654.1"/>
    </source>
</evidence>
<gene>
    <name evidence="3" type="ORF">V5S96_09845</name>
</gene>
<proteinExistence type="predicted"/>
<dbReference type="EMBL" id="JBAHVJ010000010">
    <property type="protein sequence ID" value="MEJ4100654.1"/>
    <property type="molecule type" value="Genomic_DNA"/>
</dbReference>
<evidence type="ECO:0000256" key="1">
    <source>
        <dbReference type="SAM" id="MobiDB-lite"/>
    </source>
</evidence>
<dbReference type="CDD" id="cd05379">
    <property type="entry name" value="CAP_bacterial"/>
    <property type="match status" value="1"/>
</dbReference>
<dbReference type="InterPro" id="IPR035940">
    <property type="entry name" value="CAP_sf"/>
</dbReference>
<keyword evidence="4" id="KW-1185">Reference proteome</keyword>
<evidence type="ECO:0000313" key="4">
    <source>
        <dbReference type="Proteomes" id="UP001359781"/>
    </source>
</evidence>
<feature type="region of interest" description="Disordered" evidence="1">
    <location>
        <begin position="1"/>
        <end position="101"/>
    </location>
</feature>
<protein>
    <submittedName>
        <fullName evidence="3">CAP domain-containing protein</fullName>
    </submittedName>
</protein>
<dbReference type="RefSeq" id="WP_337889089.1">
    <property type="nucleotide sequence ID" value="NZ_JBAHVI010000001.1"/>
</dbReference>
<sequence>MWHFGATERRKHDRHPADEPQARDSREESPNGPDTATKVAGAAALAAAPVAAAANSLGDAPEAEAADATLLQEEAGPAQEVQEEEVTDEANPAAEDVTEDSTARDIVDLTNQARANHGLDPLTINSSLTEESAQWAKTMSTTGMFDHAEGDFSENIHFLGTTASAEEIVKDWMESDGHRANILDPEITEIGVGVSHDSNGTYSVQRFS</sequence>
<name>A0ABU8P062_9CORY</name>
<reference evidence="3 4" key="1">
    <citation type="submission" date="2024-02" db="EMBL/GenBank/DDBJ databases">
        <title>Whole genome sequencing and characterization of Corynebacterium isolated from the ocular surface of dry eye disease sufferers.</title>
        <authorList>
            <person name="Naqvi M."/>
        </authorList>
    </citation>
    <scope>NUCLEOTIDE SEQUENCE [LARGE SCALE GENOMIC DNA]</scope>
    <source>
        <strain evidence="3 4">PCRF</strain>
    </source>
</reference>
<evidence type="ECO:0000259" key="2">
    <source>
        <dbReference type="Pfam" id="PF00188"/>
    </source>
</evidence>
<comment type="caution">
    <text evidence="3">The sequence shown here is derived from an EMBL/GenBank/DDBJ whole genome shotgun (WGS) entry which is preliminary data.</text>
</comment>
<organism evidence="3 4">
    <name type="scientific">Corynebacterium mastitidis</name>
    <dbReference type="NCBI Taxonomy" id="161890"/>
    <lineage>
        <taxon>Bacteria</taxon>
        <taxon>Bacillati</taxon>
        <taxon>Actinomycetota</taxon>
        <taxon>Actinomycetes</taxon>
        <taxon>Mycobacteriales</taxon>
        <taxon>Corynebacteriaceae</taxon>
        <taxon>Corynebacterium</taxon>
    </lineage>
</organism>
<dbReference type="Proteomes" id="UP001359781">
    <property type="component" value="Unassembled WGS sequence"/>
</dbReference>
<feature type="compositionally biased region" description="Low complexity" evidence="1">
    <location>
        <begin position="40"/>
        <end position="54"/>
    </location>
</feature>
<feature type="domain" description="SCP" evidence="2">
    <location>
        <begin position="107"/>
        <end position="206"/>
    </location>
</feature>
<dbReference type="SUPFAM" id="SSF55797">
    <property type="entry name" value="PR-1-like"/>
    <property type="match status" value="1"/>
</dbReference>
<dbReference type="Pfam" id="PF00188">
    <property type="entry name" value="CAP"/>
    <property type="match status" value="1"/>
</dbReference>
<dbReference type="PANTHER" id="PTHR31157:SF1">
    <property type="entry name" value="SCP DOMAIN-CONTAINING PROTEIN"/>
    <property type="match status" value="1"/>
</dbReference>
<accession>A0ABU8P062</accession>
<dbReference type="PANTHER" id="PTHR31157">
    <property type="entry name" value="SCP DOMAIN-CONTAINING PROTEIN"/>
    <property type="match status" value="1"/>
</dbReference>
<feature type="compositionally biased region" description="Basic and acidic residues" evidence="1">
    <location>
        <begin position="1"/>
        <end position="29"/>
    </location>
</feature>
<dbReference type="Gene3D" id="3.40.33.10">
    <property type="entry name" value="CAP"/>
    <property type="match status" value="1"/>
</dbReference>
<dbReference type="InterPro" id="IPR014044">
    <property type="entry name" value="CAP_dom"/>
</dbReference>